<dbReference type="InterPro" id="IPR037525">
    <property type="entry name" value="Velvet_dom"/>
</dbReference>
<feature type="compositionally biased region" description="Basic and acidic residues" evidence="6">
    <location>
        <begin position="67"/>
        <end position="83"/>
    </location>
</feature>
<evidence type="ECO:0000256" key="2">
    <source>
        <dbReference type="ARBA" id="ARBA00022969"/>
    </source>
</evidence>
<comment type="subcellular location">
    <subcellularLocation>
        <location evidence="1">Nucleus</location>
    </subcellularLocation>
</comment>
<feature type="region of interest" description="Disordered" evidence="6">
    <location>
        <begin position="371"/>
        <end position="454"/>
    </location>
</feature>
<evidence type="ECO:0000256" key="4">
    <source>
        <dbReference type="ARBA" id="ARBA00023163"/>
    </source>
</evidence>
<dbReference type="Gene3D" id="2.60.40.3960">
    <property type="entry name" value="Velvet domain"/>
    <property type="match status" value="1"/>
</dbReference>
<accession>A0A4P7NKT9</accession>
<feature type="region of interest" description="Disordered" evidence="6">
    <location>
        <begin position="67"/>
        <end position="86"/>
    </location>
</feature>
<feature type="region of interest" description="Disordered" evidence="6">
    <location>
        <begin position="472"/>
        <end position="499"/>
    </location>
</feature>
<keyword evidence="2" id="KW-0749">Sporulation</keyword>
<keyword evidence="5" id="KW-0539">Nucleus</keyword>
<feature type="region of interest" description="Disordered" evidence="6">
    <location>
        <begin position="26"/>
        <end position="55"/>
    </location>
</feature>
<dbReference type="GO" id="GO:0005634">
    <property type="term" value="C:nucleus"/>
    <property type="evidence" value="ECO:0007669"/>
    <property type="project" value="UniProtKB-SubCell"/>
</dbReference>
<feature type="compositionally biased region" description="Basic residues" evidence="6">
    <location>
        <begin position="220"/>
        <end position="234"/>
    </location>
</feature>
<feature type="compositionally biased region" description="Basic and acidic residues" evidence="6">
    <location>
        <begin position="235"/>
        <end position="250"/>
    </location>
</feature>
<feature type="region of interest" description="Disordered" evidence="6">
    <location>
        <begin position="220"/>
        <end position="283"/>
    </location>
</feature>
<dbReference type="GO" id="GO:0030435">
    <property type="term" value="P:sporulation resulting in formation of a cellular spore"/>
    <property type="evidence" value="ECO:0007669"/>
    <property type="project" value="UniProtKB-KW"/>
</dbReference>
<feature type="compositionally biased region" description="Low complexity" evidence="6">
    <location>
        <begin position="274"/>
        <end position="283"/>
    </location>
</feature>
<evidence type="ECO:0000256" key="5">
    <source>
        <dbReference type="ARBA" id="ARBA00023242"/>
    </source>
</evidence>
<feature type="compositionally biased region" description="Polar residues" evidence="6">
    <location>
        <begin position="251"/>
        <end position="269"/>
    </location>
</feature>
<evidence type="ECO:0000256" key="6">
    <source>
        <dbReference type="SAM" id="MobiDB-lite"/>
    </source>
</evidence>
<organism evidence="7 8">
    <name type="scientific">Pyricularia oryzae</name>
    <name type="common">Rice blast fungus</name>
    <name type="synonym">Magnaporthe oryzae</name>
    <dbReference type="NCBI Taxonomy" id="318829"/>
    <lineage>
        <taxon>Eukaryota</taxon>
        <taxon>Fungi</taxon>
        <taxon>Dikarya</taxon>
        <taxon>Ascomycota</taxon>
        <taxon>Pezizomycotina</taxon>
        <taxon>Sordariomycetes</taxon>
        <taxon>Sordariomycetidae</taxon>
        <taxon>Magnaporthales</taxon>
        <taxon>Pyriculariaceae</taxon>
        <taxon>Pyricularia</taxon>
    </lineage>
</organism>
<feature type="compositionally biased region" description="Polar residues" evidence="6">
    <location>
        <begin position="35"/>
        <end position="50"/>
    </location>
</feature>
<dbReference type="PANTHER" id="PTHR33572:SF18">
    <property type="entry name" value="SPORE DEVELOPMENT REGULATOR VOSA"/>
    <property type="match status" value="1"/>
</dbReference>
<protein>
    <submittedName>
        <fullName evidence="7">Uncharacterized protein</fullName>
    </submittedName>
</protein>
<proteinExistence type="predicted"/>
<dbReference type="Proteomes" id="UP000294847">
    <property type="component" value="Chromosome 5"/>
</dbReference>
<evidence type="ECO:0000313" key="7">
    <source>
        <dbReference type="EMBL" id="QBZ62656.1"/>
    </source>
</evidence>
<reference evidence="7 8" key="1">
    <citation type="journal article" date="2019" name="Mol. Biol. Evol.">
        <title>Blast fungal genomes show frequent chromosomal changes, gene gains and losses, and effector gene turnover.</title>
        <authorList>
            <person name="Gomez Luciano L.B."/>
            <person name="Jason Tsai I."/>
            <person name="Chuma I."/>
            <person name="Tosa Y."/>
            <person name="Chen Y.H."/>
            <person name="Li J.Y."/>
            <person name="Li M.Y."/>
            <person name="Jade Lu M.Y."/>
            <person name="Nakayashiki H."/>
            <person name="Li W.H."/>
        </authorList>
    </citation>
    <scope>NUCLEOTIDE SEQUENCE [LARGE SCALE GENOMIC DNA]</scope>
    <source>
        <strain evidence="7">MZ5-1-6</strain>
    </source>
</reference>
<evidence type="ECO:0000256" key="3">
    <source>
        <dbReference type="ARBA" id="ARBA00023015"/>
    </source>
</evidence>
<name>A0A4P7NKT9_PYROR</name>
<evidence type="ECO:0000256" key="1">
    <source>
        <dbReference type="ARBA" id="ARBA00004123"/>
    </source>
</evidence>
<dbReference type="Pfam" id="PF11754">
    <property type="entry name" value="Velvet"/>
    <property type="match status" value="2"/>
</dbReference>
<dbReference type="InterPro" id="IPR021740">
    <property type="entry name" value="Velvet"/>
</dbReference>
<sequence>MSLPSIGSVGSDRMAAYMHGQQVYTGQFGDPNLTPPQAETQMSAQASAQAVGQEPEPDYKLVIRQEPQRARVAQGKEKDRKPIDPPPIVQLIRTARSDPAQIYLQSPYYFMACTLIKGSDDDPDPNPNSMLGTLVSSLHKLRDLNNEDGGFFIFGDLSIKIEGVFRLQFTLFQMKDSTCVFLDSATSQPFTVYPQKNFEGMAESTFLTRSFSDQGVRLRVRKDSRAMTTRKRNHQHAEVAKKHSEWDRKQTSAVSRHSSINENDSTPTDTRGPASFAGAGSSGYYDQHRSHYGETYGHDTYYGGARSVKRARHEVSPGQYALPDLPQQAYATRQPSFSDSVASMTMPPVTTAAPSLAGINPMSSHHGYTGSAHPGFAPHRINTQVGGSHLAPQPHSAIGSVNQGYQSPSTHHQPHPHTAHPAGGQAYPSPSPRQSPGTAPNYHYGSHHPQQTPVSLGLETYTSAGVVGMPGPGQLVGTSAPSPHLGQGYRHGMVNEPGA</sequence>
<evidence type="ECO:0000313" key="8">
    <source>
        <dbReference type="Proteomes" id="UP000294847"/>
    </source>
</evidence>
<dbReference type="EMBL" id="CP034208">
    <property type="protein sequence ID" value="QBZ62656.1"/>
    <property type="molecule type" value="Genomic_DNA"/>
</dbReference>
<dbReference type="AlphaFoldDB" id="A0A4P7NKT9"/>
<dbReference type="PANTHER" id="PTHR33572">
    <property type="entry name" value="SPORE DEVELOPMENT REGULATOR VOSA"/>
    <property type="match status" value="1"/>
</dbReference>
<dbReference type="InterPro" id="IPR038491">
    <property type="entry name" value="Velvet_dom_sf"/>
</dbReference>
<keyword evidence="3" id="KW-0805">Transcription regulation</keyword>
<keyword evidence="4" id="KW-0804">Transcription</keyword>
<gene>
    <name evidence="7" type="ORF">PoMZ_11539</name>
</gene>
<dbReference type="PROSITE" id="PS51821">
    <property type="entry name" value="VELVET"/>
    <property type="match status" value="1"/>
</dbReference>